<dbReference type="GO" id="GO:0016226">
    <property type="term" value="P:iron-sulfur cluster assembly"/>
    <property type="evidence" value="ECO:0007669"/>
    <property type="project" value="InterPro"/>
</dbReference>
<dbReference type="InterPro" id="IPR037284">
    <property type="entry name" value="SUF_FeS_clus_asmbl_SufBD_sf"/>
</dbReference>
<evidence type="ECO:0000313" key="4">
    <source>
        <dbReference type="EMBL" id="AFC86408.1"/>
    </source>
</evidence>
<protein>
    <submittedName>
        <fullName evidence="4">FeS assembly protein SufD</fullName>
    </submittedName>
</protein>
<evidence type="ECO:0000313" key="5">
    <source>
        <dbReference type="Proteomes" id="UP000005234"/>
    </source>
</evidence>
<keyword evidence="5" id="KW-1185">Reference proteome</keyword>
<proteinExistence type="inferred from homology"/>
<comment type="similarity">
    <text evidence="1">Belongs to the iron-sulfur cluster assembly SufBD family.</text>
</comment>
<dbReference type="Pfam" id="PF19295">
    <property type="entry name" value="SufBD_N"/>
    <property type="match status" value="1"/>
</dbReference>
<dbReference type="RefSeq" id="WP_014403411.1">
    <property type="nucleotide sequence ID" value="NC_017033.1"/>
</dbReference>
<dbReference type="NCBIfam" id="TIGR01981">
    <property type="entry name" value="sufD"/>
    <property type="match status" value="1"/>
</dbReference>
<dbReference type="PANTHER" id="PTHR43575">
    <property type="entry name" value="PROTEIN ABCI7, CHLOROPLASTIC"/>
    <property type="match status" value="1"/>
</dbReference>
<feature type="domain" description="SUF system FeS cluster assembly SufBD N-terminal" evidence="3">
    <location>
        <begin position="26"/>
        <end position="173"/>
    </location>
</feature>
<dbReference type="STRING" id="767434.Fraau_2024"/>
<dbReference type="AlphaFoldDB" id="H8L2P9"/>
<dbReference type="EMBL" id="CP003350">
    <property type="protein sequence ID" value="AFC86408.1"/>
    <property type="molecule type" value="Genomic_DNA"/>
</dbReference>
<dbReference type="Proteomes" id="UP000005234">
    <property type="component" value="Chromosome"/>
</dbReference>
<dbReference type="InterPro" id="IPR000825">
    <property type="entry name" value="SUF_FeS_clus_asmbl_SufBD_core"/>
</dbReference>
<dbReference type="InterPro" id="IPR045595">
    <property type="entry name" value="SufBD_N"/>
</dbReference>
<feature type="domain" description="SUF system FeS cluster assembly SufBD core" evidence="2">
    <location>
        <begin position="181"/>
        <end position="410"/>
    </location>
</feature>
<name>H8L2P9_FRAAD</name>
<dbReference type="InterPro" id="IPR011542">
    <property type="entry name" value="SUF_FeS_clus_asmbl_SufD"/>
</dbReference>
<accession>H8L2P9</accession>
<evidence type="ECO:0000259" key="2">
    <source>
        <dbReference type="Pfam" id="PF01458"/>
    </source>
</evidence>
<sequence>MSQAQSAPLLASQLAGADLPLAAEPAWLIALRQQYRQSLIEDGMPGPRSEAWKYTSLRALAQRRFASHDAEAASRPMDAALWQIPGLEGPSLVFVNGVFRADLSMLDGLPEGLTLEPVSAVLAEGRGDELKALWEGESLAAADIMRRLNAGAAREGVRLRVAAGAVIESPVRLVHIATPASEDQAWHLRHLVQVEEGAQLQLVEQHLSAGAQQHLATVSSLHQVAARGQLQLVVLQQAAVSAPLFRHTRFQLASHAHAAWYGLELGGGLVRHELQAEVAGDEASFDSRGVVVARGRQHIDTQLQIRHAAKGSRSDAIWRGVADERSRVVFRGAIVVAEGADGTDASLANKNLLLSAQAEIDSKPELEIYADEVKAAHGATVGQLDERALFYLRSRGISLEQARRLLMAAFCQEVLDQVPDPALHQHVSGLLLAQLPQEAD</sequence>
<dbReference type="SUPFAM" id="SSF101960">
    <property type="entry name" value="Stabilizer of iron transporter SufD"/>
    <property type="match status" value="1"/>
</dbReference>
<evidence type="ECO:0000259" key="3">
    <source>
        <dbReference type="Pfam" id="PF19295"/>
    </source>
</evidence>
<organism evidence="4 5">
    <name type="scientific">Frateuria aurantia (strain ATCC 33424 / DSM 6220 / KCTC 2777 / LMG 1558 / NBRC 3245 / NCIMB 13370)</name>
    <name type="common">Acetobacter aurantius</name>
    <dbReference type="NCBI Taxonomy" id="767434"/>
    <lineage>
        <taxon>Bacteria</taxon>
        <taxon>Pseudomonadati</taxon>
        <taxon>Pseudomonadota</taxon>
        <taxon>Gammaproteobacteria</taxon>
        <taxon>Lysobacterales</taxon>
        <taxon>Rhodanobacteraceae</taxon>
        <taxon>Frateuria</taxon>
    </lineage>
</organism>
<dbReference type="PANTHER" id="PTHR43575:SF1">
    <property type="entry name" value="PROTEIN ABCI7, CHLOROPLASTIC"/>
    <property type="match status" value="1"/>
</dbReference>
<evidence type="ECO:0000256" key="1">
    <source>
        <dbReference type="ARBA" id="ARBA00043967"/>
    </source>
</evidence>
<dbReference type="OrthoDB" id="9768262at2"/>
<reference evidence="4" key="1">
    <citation type="submission" date="2012-02" db="EMBL/GenBank/DDBJ databases">
        <title>The complete genome of Frateuria aurantia DSM 6220.</title>
        <authorList>
            <consortium name="US DOE Joint Genome Institute (JGI-PGF)"/>
            <person name="Lucas S."/>
            <person name="Copeland A."/>
            <person name="Lapidus A."/>
            <person name="Glavina del Rio T."/>
            <person name="Dalin E."/>
            <person name="Tice H."/>
            <person name="Bruce D."/>
            <person name="Goodwin L."/>
            <person name="Pitluck S."/>
            <person name="Peters L."/>
            <person name="Ovchinnikova G."/>
            <person name="Teshima H."/>
            <person name="Kyrpides N."/>
            <person name="Mavromatis K."/>
            <person name="Ivanova N."/>
            <person name="Brettin T."/>
            <person name="Detter J.C."/>
            <person name="Han C."/>
            <person name="Larimer F."/>
            <person name="Land M."/>
            <person name="Hauser L."/>
            <person name="Markowitz V."/>
            <person name="Cheng J.-F."/>
            <person name="Hugenholtz P."/>
            <person name="Woyke T."/>
            <person name="Wu D."/>
            <person name="Brambilla E."/>
            <person name="Klenk H.-P."/>
            <person name="Eisen J.A."/>
        </authorList>
    </citation>
    <scope>NUCLEOTIDE SEQUENCE</scope>
    <source>
        <strain evidence="4">DSM 6220</strain>
    </source>
</reference>
<dbReference type="HOGENOM" id="CLU_026231_5_3_6"/>
<dbReference type="KEGG" id="fau:Fraau_2024"/>
<dbReference type="Pfam" id="PF01458">
    <property type="entry name" value="SUFBD_core"/>
    <property type="match status" value="1"/>
</dbReference>
<dbReference type="eggNOG" id="COG0719">
    <property type="taxonomic scope" value="Bacteria"/>
</dbReference>
<dbReference type="InterPro" id="IPR055346">
    <property type="entry name" value="Fe-S_cluster_assembly_SufBD"/>
</dbReference>
<gene>
    <name evidence="4" type="ordered locus">Fraau_2024</name>
</gene>